<dbReference type="Proteomes" id="UP000261284">
    <property type="component" value="Unassembled WGS sequence"/>
</dbReference>
<sequence length="89" mass="10094">MMDDFTTTFEFEGKDRNIEVRVSTSRMPHFYWATIADPELSSEYPNPLQISDDGNFISTGISSGARDLEIKTAIWQAIDSYRLAKLNGL</sequence>
<reference evidence="1 2" key="1">
    <citation type="submission" date="2018-08" db="EMBL/GenBank/DDBJ databases">
        <title>Chitinophagaceae sp. K23C18032701, a novel bacterium isolated from forest soil.</title>
        <authorList>
            <person name="Wang C."/>
        </authorList>
    </citation>
    <scope>NUCLEOTIDE SEQUENCE [LARGE SCALE GENOMIC DNA]</scope>
    <source>
        <strain evidence="1 2">K23C18032701</strain>
    </source>
</reference>
<evidence type="ECO:0000313" key="2">
    <source>
        <dbReference type="Proteomes" id="UP000261284"/>
    </source>
</evidence>
<dbReference type="EMBL" id="QTJU01000001">
    <property type="protein sequence ID" value="RFM30045.1"/>
    <property type="molecule type" value="Genomic_DNA"/>
</dbReference>
<accession>A0A3E1NQ35</accession>
<dbReference type="AlphaFoldDB" id="A0A3E1NQ35"/>
<gene>
    <name evidence="1" type="ORF">DXN05_03475</name>
</gene>
<keyword evidence="2" id="KW-1185">Reference proteome</keyword>
<organism evidence="1 2">
    <name type="scientific">Deminuibacter soli</name>
    <dbReference type="NCBI Taxonomy" id="2291815"/>
    <lineage>
        <taxon>Bacteria</taxon>
        <taxon>Pseudomonadati</taxon>
        <taxon>Bacteroidota</taxon>
        <taxon>Chitinophagia</taxon>
        <taxon>Chitinophagales</taxon>
        <taxon>Chitinophagaceae</taxon>
        <taxon>Deminuibacter</taxon>
    </lineage>
</organism>
<protein>
    <submittedName>
        <fullName evidence="1">Uncharacterized protein</fullName>
    </submittedName>
</protein>
<name>A0A3E1NQ35_9BACT</name>
<comment type="caution">
    <text evidence="1">The sequence shown here is derived from an EMBL/GenBank/DDBJ whole genome shotgun (WGS) entry which is preliminary data.</text>
</comment>
<proteinExistence type="predicted"/>
<dbReference type="RefSeq" id="WP_116845801.1">
    <property type="nucleotide sequence ID" value="NZ_QTJU01000001.1"/>
</dbReference>
<evidence type="ECO:0000313" key="1">
    <source>
        <dbReference type="EMBL" id="RFM30045.1"/>
    </source>
</evidence>